<feature type="region of interest" description="Disordered" evidence="1">
    <location>
        <begin position="72"/>
        <end position="174"/>
    </location>
</feature>
<feature type="compositionally biased region" description="Basic and acidic residues" evidence="1">
    <location>
        <begin position="134"/>
        <end position="143"/>
    </location>
</feature>
<gene>
    <name evidence="3" type="ORF">E8E13_010802</name>
</gene>
<comment type="caution">
    <text evidence="3">The sequence shown here is derived from an EMBL/GenBank/DDBJ whole genome shotgun (WGS) entry which is preliminary data.</text>
</comment>
<evidence type="ECO:0000313" key="4">
    <source>
        <dbReference type="Proteomes" id="UP000801428"/>
    </source>
</evidence>
<dbReference type="Proteomes" id="UP000801428">
    <property type="component" value="Unassembled WGS sequence"/>
</dbReference>
<proteinExistence type="predicted"/>
<keyword evidence="4" id="KW-1185">Reference proteome</keyword>
<accession>A0A9P4TKH7</accession>
<feature type="compositionally biased region" description="Basic and acidic residues" evidence="1">
    <location>
        <begin position="117"/>
        <end position="126"/>
    </location>
</feature>
<reference evidence="3" key="1">
    <citation type="submission" date="2019-04" db="EMBL/GenBank/DDBJ databases">
        <title>Sequencing of skin fungus with MAO and IRED activity.</title>
        <authorList>
            <person name="Marsaioli A.J."/>
            <person name="Bonatto J.M.C."/>
            <person name="Reis Junior O."/>
        </authorList>
    </citation>
    <scope>NUCLEOTIDE SEQUENCE</scope>
    <source>
        <strain evidence="3">30M1</strain>
    </source>
</reference>
<evidence type="ECO:0000313" key="3">
    <source>
        <dbReference type="EMBL" id="KAF3006855.1"/>
    </source>
</evidence>
<feature type="signal peptide" evidence="2">
    <location>
        <begin position="1"/>
        <end position="20"/>
    </location>
</feature>
<keyword evidence="2" id="KW-0732">Signal</keyword>
<name>A0A9P4TKH7_CURKU</name>
<dbReference type="AlphaFoldDB" id="A0A9P4TKH7"/>
<organism evidence="3 4">
    <name type="scientific">Curvularia kusanoi</name>
    <name type="common">Cochliobolus kusanoi</name>
    <dbReference type="NCBI Taxonomy" id="90978"/>
    <lineage>
        <taxon>Eukaryota</taxon>
        <taxon>Fungi</taxon>
        <taxon>Dikarya</taxon>
        <taxon>Ascomycota</taxon>
        <taxon>Pezizomycotina</taxon>
        <taxon>Dothideomycetes</taxon>
        <taxon>Pleosporomycetidae</taxon>
        <taxon>Pleosporales</taxon>
        <taxon>Pleosporineae</taxon>
        <taxon>Pleosporaceae</taxon>
        <taxon>Curvularia</taxon>
    </lineage>
</organism>
<evidence type="ECO:0000256" key="1">
    <source>
        <dbReference type="SAM" id="MobiDB-lite"/>
    </source>
</evidence>
<evidence type="ECO:0000256" key="2">
    <source>
        <dbReference type="SAM" id="SignalP"/>
    </source>
</evidence>
<protein>
    <submittedName>
        <fullName evidence="3">Uncharacterized protein</fullName>
    </submittedName>
</protein>
<feature type="compositionally biased region" description="Basic and acidic residues" evidence="1">
    <location>
        <begin position="83"/>
        <end position="92"/>
    </location>
</feature>
<sequence length="174" mass="18971">MHPNNILLFLALCLSSTTEALVIPETKTLSSTHERRSSFGGRLYDAVARSPIIEAISSVTVKREPLFVNDIEARGQRRPGGSKRSDDIEARGQRRPGGGKRSDDIEARGQRRPGGSKRSDDIEARGQRRPGGSKRSDDIEARGQRRPGGSKRSDDIEARGQRRPGGSKRSGVSA</sequence>
<feature type="compositionally biased region" description="Basic and acidic residues" evidence="1">
    <location>
        <begin position="151"/>
        <end position="160"/>
    </location>
</feature>
<feature type="compositionally biased region" description="Basic and acidic residues" evidence="1">
    <location>
        <begin position="100"/>
        <end position="109"/>
    </location>
</feature>
<dbReference type="EMBL" id="SWKU01000005">
    <property type="protein sequence ID" value="KAF3006855.1"/>
    <property type="molecule type" value="Genomic_DNA"/>
</dbReference>
<dbReference type="OrthoDB" id="6063019at2759"/>
<feature type="chain" id="PRO_5040168754" evidence="2">
    <location>
        <begin position="21"/>
        <end position="174"/>
    </location>
</feature>